<protein>
    <submittedName>
        <fullName evidence="2">Uncharacterized protein</fullName>
    </submittedName>
</protein>
<organism evidence="2 3">
    <name type="scientific">Stachybotrys elegans</name>
    <dbReference type="NCBI Taxonomy" id="80388"/>
    <lineage>
        <taxon>Eukaryota</taxon>
        <taxon>Fungi</taxon>
        <taxon>Dikarya</taxon>
        <taxon>Ascomycota</taxon>
        <taxon>Pezizomycotina</taxon>
        <taxon>Sordariomycetes</taxon>
        <taxon>Hypocreomycetidae</taxon>
        <taxon>Hypocreales</taxon>
        <taxon>Stachybotryaceae</taxon>
        <taxon>Stachybotrys</taxon>
    </lineage>
</organism>
<dbReference type="EMBL" id="JAGPNK010000002">
    <property type="protein sequence ID" value="KAH7326564.1"/>
    <property type="molecule type" value="Genomic_DNA"/>
</dbReference>
<proteinExistence type="predicted"/>
<gene>
    <name evidence="2" type="ORF">B0I35DRAFT_423036</name>
</gene>
<comment type="caution">
    <text evidence="2">The sequence shown here is derived from an EMBL/GenBank/DDBJ whole genome shotgun (WGS) entry which is preliminary data.</text>
</comment>
<reference evidence="2" key="1">
    <citation type="journal article" date="2021" name="Nat. Commun.">
        <title>Genetic determinants of endophytism in the Arabidopsis root mycobiome.</title>
        <authorList>
            <person name="Mesny F."/>
            <person name="Miyauchi S."/>
            <person name="Thiergart T."/>
            <person name="Pickel B."/>
            <person name="Atanasova L."/>
            <person name="Karlsson M."/>
            <person name="Huettel B."/>
            <person name="Barry K.W."/>
            <person name="Haridas S."/>
            <person name="Chen C."/>
            <person name="Bauer D."/>
            <person name="Andreopoulos W."/>
            <person name="Pangilinan J."/>
            <person name="LaButti K."/>
            <person name="Riley R."/>
            <person name="Lipzen A."/>
            <person name="Clum A."/>
            <person name="Drula E."/>
            <person name="Henrissat B."/>
            <person name="Kohler A."/>
            <person name="Grigoriev I.V."/>
            <person name="Martin F.M."/>
            <person name="Hacquard S."/>
        </authorList>
    </citation>
    <scope>NUCLEOTIDE SEQUENCE</scope>
    <source>
        <strain evidence="2">MPI-CAGE-CH-0235</strain>
    </source>
</reference>
<evidence type="ECO:0000313" key="3">
    <source>
        <dbReference type="Proteomes" id="UP000813444"/>
    </source>
</evidence>
<name>A0A8K0T166_9HYPO</name>
<evidence type="ECO:0000256" key="1">
    <source>
        <dbReference type="SAM" id="MobiDB-lite"/>
    </source>
</evidence>
<accession>A0A8K0T166</accession>
<sequence>MARHSQGKTIWQHAPLAPTPTPTPSLTSSYVCASSKLCQVDRPAHNHRPSQYICLGNARFIFTYSLAVGRRQLINSPTMWNFPPLLLTFRLETILCSCHVPHVLVGQ</sequence>
<feature type="region of interest" description="Disordered" evidence="1">
    <location>
        <begin position="1"/>
        <end position="23"/>
    </location>
</feature>
<dbReference type="Proteomes" id="UP000813444">
    <property type="component" value="Unassembled WGS sequence"/>
</dbReference>
<evidence type="ECO:0000313" key="2">
    <source>
        <dbReference type="EMBL" id="KAH7326564.1"/>
    </source>
</evidence>
<dbReference type="AlphaFoldDB" id="A0A8K0T166"/>
<keyword evidence="3" id="KW-1185">Reference proteome</keyword>